<evidence type="ECO:0000256" key="1">
    <source>
        <dbReference type="ARBA" id="ARBA00005280"/>
    </source>
</evidence>
<dbReference type="PANTHER" id="PTHR13281:SF0">
    <property type="entry name" value="TRANSMEMBRANE PROTEIN 70, MITOCHONDRIAL"/>
    <property type="match status" value="1"/>
</dbReference>
<dbReference type="PANTHER" id="PTHR13281">
    <property type="entry name" value="TRANSMEMBRANE PROTEIN 70, MITOCHONDRIAL"/>
    <property type="match status" value="1"/>
</dbReference>
<dbReference type="InterPro" id="IPR009724">
    <property type="entry name" value="TMEM70"/>
</dbReference>
<dbReference type="GeneID" id="106521320"/>
<dbReference type="KEGG" id="alim:106521320"/>
<proteinExistence type="inferred from homology"/>
<gene>
    <name evidence="4" type="primary">tmem70</name>
</gene>
<dbReference type="FunCoup" id="A0A2I4BNI3">
    <property type="interactions" value="523"/>
</dbReference>
<protein>
    <submittedName>
        <fullName evidence="4">Transmembrane protein 70, mitochondrial</fullName>
    </submittedName>
</protein>
<dbReference type="GO" id="GO:0033615">
    <property type="term" value="P:mitochondrial proton-transporting ATP synthase complex assembly"/>
    <property type="evidence" value="ECO:0007669"/>
    <property type="project" value="TreeGrafter"/>
</dbReference>
<keyword evidence="2" id="KW-1133">Transmembrane helix</keyword>
<dbReference type="AlphaFoldDB" id="A0A2I4BNI3"/>
<dbReference type="InParanoid" id="A0A2I4BNI3"/>
<evidence type="ECO:0000313" key="4">
    <source>
        <dbReference type="RefSeq" id="XP_013869301.1"/>
    </source>
</evidence>
<dbReference type="Pfam" id="PF06979">
    <property type="entry name" value="TMEM70"/>
    <property type="match status" value="1"/>
</dbReference>
<keyword evidence="2 4" id="KW-0812">Transmembrane</keyword>
<accession>A0A2I4BNI3</accession>
<dbReference type="OrthoDB" id="156886at2759"/>
<dbReference type="CTD" id="54968"/>
<keyword evidence="3" id="KW-1185">Reference proteome</keyword>
<dbReference type="STRING" id="52670.A0A2I4BNI3"/>
<comment type="similarity">
    <text evidence="1">Belongs to the TMEM70 family.</text>
</comment>
<name>A0A2I4BNI3_AUSLI</name>
<feature type="transmembrane region" description="Helical" evidence="2">
    <location>
        <begin position="112"/>
        <end position="133"/>
    </location>
</feature>
<keyword evidence="2" id="KW-0472">Membrane</keyword>
<dbReference type="RefSeq" id="XP_013869301.1">
    <property type="nucleotide sequence ID" value="XM_014013847.1"/>
</dbReference>
<evidence type="ECO:0000256" key="2">
    <source>
        <dbReference type="SAM" id="Phobius"/>
    </source>
</evidence>
<feature type="transmembrane region" description="Helical" evidence="2">
    <location>
        <begin position="82"/>
        <end position="100"/>
    </location>
</feature>
<organism evidence="3 4">
    <name type="scientific">Austrofundulus limnaeus</name>
    <name type="common">Annual killifish</name>
    <dbReference type="NCBI Taxonomy" id="52670"/>
    <lineage>
        <taxon>Eukaryota</taxon>
        <taxon>Metazoa</taxon>
        <taxon>Chordata</taxon>
        <taxon>Craniata</taxon>
        <taxon>Vertebrata</taxon>
        <taxon>Euteleostomi</taxon>
        <taxon>Actinopterygii</taxon>
        <taxon>Neopterygii</taxon>
        <taxon>Teleostei</taxon>
        <taxon>Neoteleostei</taxon>
        <taxon>Acanthomorphata</taxon>
        <taxon>Ovalentaria</taxon>
        <taxon>Atherinomorphae</taxon>
        <taxon>Cyprinodontiformes</taxon>
        <taxon>Rivulidae</taxon>
        <taxon>Austrofundulus</taxon>
    </lineage>
</organism>
<dbReference type="Proteomes" id="UP000192220">
    <property type="component" value="Unplaced"/>
</dbReference>
<evidence type="ECO:0000313" key="3">
    <source>
        <dbReference type="Proteomes" id="UP000192220"/>
    </source>
</evidence>
<dbReference type="InterPro" id="IPR045325">
    <property type="entry name" value="TMEM70/TMEM186/TMEM223"/>
</dbReference>
<sequence>MFPRLVQGVQLTVSRSAVLLSGSGSRAGGLCLRHAGRRSLLPRCKIPSTCPPTRCLSTVAPSKDGNLIYSGTMGAAIRGVKLFSYTSSGLSVVLMPQILLKSGLGLNSLALQVVFCGMIGFFTFVTPVLLHLLSRRYVIRLYHNPGTDTYTAITYNVFLMEKKCVFHQKQVRVPALSQLFTTFYAGQVGLMVNPDLFPIPQDYLHLMGYDKPFSSAAMDRSDK</sequence>
<reference evidence="4" key="1">
    <citation type="submission" date="2025-08" db="UniProtKB">
        <authorList>
            <consortium name="RefSeq"/>
        </authorList>
    </citation>
    <scope>IDENTIFICATION</scope>
    <source>
        <strain evidence="4">Quisiro</strain>
        <tissue evidence="4">Liver</tissue>
    </source>
</reference>
<dbReference type="GO" id="GO:0031966">
    <property type="term" value="C:mitochondrial membrane"/>
    <property type="evidence" value="ECO:0007669"/>
    <property type="project" value="TreeGrafter"/>
</dbReference>